<protein>
    <submittedName>
        <fullName evidence="1">Uncharacterized protein</fullName>
    </submittedName>
</protein>
<proteinExistence type="predicted"/>
<organism evidence="1 2">
    <name type="scientific">Dryococelus australis</name>
    <dbReference type="NCBI Taxonomy" id="614101"/>
    <lineage>
        <taxon>Eukaryota</taxon>
        <taxon>Metazoa</taxon>
        <taxon>Ecdysozoa</taxon>
        <taxon>Arthropoda</taxon>
        <taxon>Hexapoda</taxon>
        <taxon>Insecta</taxon>
        <taxon>Pterygota</taxon>
        <taxon>Neoptera</taxon>
        <taxon>Polyneoptera</taxon>
        <taxon>Phasmatodea</taxon>
        <taxon>Verophasmatodea</taxon>
        <taxon>Anareolatae</taxon>
        <taxon>Phasmatidae</taxon>
        <taxon>Eurycanthinae</taxon>
        <taxon>Dryococelus</taxon>
    </lineage>
</organism>
<reference evidence="1 2" key="1">
    <citation type="submission" date="2023-02" db="EMBL/GenBank/DDBJ databases">
        <title>LHISI_Scaffold_Assembly.</title>
        <authorList>
            <person name="Stuart O.P."/>
            <person name="Cleave R."/>
            <person name="Magrath M.J.L."/>
            <person name="Mikheyev A.S."/>
        </authorList>
    </citation>
    <scope>NUCLEOTIDE SEQUENCE [LARGE SCALE GENOMIC DNA]</scope>
    <source>
        <strain evidence="1">Daus_M_001</strain>
        <tissue evidence="1">Leg muscle</tissue>
    </source>
</reference>
<keyword evidence="2" id="KW-1185">Reference proteome</keyword>
<accession>A0ABQ9HWP9</accession>
<sequence length="235" mass="26871">MCSYTLFQVTNNPNILQLAVSFITANLVQGDKVVHENTVVENVHQFVSETTSIIKHCVERNSFLYTDVHQGLVQDLIISSLYSSALPVSVFNKKPHYNPSLPREATAFMFLPDKGKVDLYMEYLAQISKLLMWNSQSQVIFIDINFSENPSDMYFELLKTSWQKYETDNSLVICMTEHSDKSGKFATAKIFNQFIAPGIIIKLTCHNNTCKESPIHFMGYPLRCTPTDFPPFFSR</sequence>
<comment type="caution">
    <text evidence="1">The sequence shown here is derived from an EMBL/GenBank/DDBJ whole genome shotgun (WGS) entry which is preliminary data.</text>
</comment>
<dbReference type="Proteomes" id="UP001159363">
    <property type="component" value="Chromosome 3"/>
</dbReference>
<gene>
    <name evidence="1" type="ORF">PR048_008007</name>
</gene>
<evidence type="ECO:0000313" key="2">
    <source>
        <dbReference type="Proteomes" id="UP001159363"/>
    </source>
</evidence>
<evidence type="ECO:0000313" key="1">
    <source>
        <dbReference type="EMBL" id="KAJ8888516.1"/>
    </source>
</evidence>
<dbReference type="EMBL" id="JARBHB010000003">
    <property type="protein sequence ID" value="KAJ8888516.1"/>
    <property type="molecule type" value="Genomic_DNA"/>
</dbReference>
<name>A0ABQ9HWP9_9NEOP</name>